<dbReference type="EMBL" id="JBHFFA010000001">
    <property type="protein sequence ID" value="KAL2654286.1"/>
    <property type="molecule type" value="Genomic_DNA"/>
</dbReference>
<feature type="compositionally biased region" description="Polar residues" evidence="1">
    <location>
        <begin position="1"/>
        <end position="11"/>
    </location>
</feature>
<dbReference type="Proteomes" id="UP001605036">
    <property type="component" value="Unassembled WGS sequence"/>
</dbReference>
<feature type="compositionally biased region" description="Basic and acidic residues" evidence="1">
    <location>
        <begin position="55"/>
        <end position="80"/>
    </location>
</feature>
<organism evidence="2 3">
    <name type="scientific">Riccia fluitans</name>
    <dbReference type="NCBI Taxonomy" id="41844"/>
    <lineage>
        <taxon>Eukaryota</taxon>
        <taxon>Viridiplantae</taxon>
        <taxon>Streptophyta</taxon>
        <taxon>Embryophyta</taxon>
        <taxon>Marchantiophyta</taxon>
        <taxon>Marchantiopsida</taxon>
        <taxon>Marchantiidae</taxon>
        <taxon>Marchantiales</taxon>
        <taxon>Ricciaceae</taxon>
        <taxon>Riccia</taxon>
    </lineage>
</organism>
<reference evidence="2 3" key="1">
    <citation type="submission" date="2024-09" db="EMBL/GenBank/DDBJ databases">
        <title>Chromosome-scale assembly of Riccia fluitans.</title>
        <authorList>
            <person name="Paukszto L."/>
            <person name="Sawicki J."/>
            <person name="Karawczyk K."/>
            <person name="Piernik-Szablinska J."/>
            <person name="Szczecinska M."/>
            <person name="Mazdziarz M."/>
        </authorList>
    </citation>
    <scope>NUCLEOTIDE SEQUENCE [LARGE SCALE GENOMIC DNA]</scope>
    <source>
        <strain evidence="2">Rf_01</strain>
        <tissue evidence="2">Aerial parts of the thallus</tissue>
    </source>
</reference>
<accession>A0ABD1ZS46</accession>
<proteinExistence type="predicted"/>
<feature type="region of interest" description="Disordered" evidence="1">
    <location>
        <begin position="1"/>
        <end position="80"/>
    </location>
</feature>
<dbReference type="AlphaFoldDB" id="A0ABD1ZS46"/>
<name>A0ABD1ZS46_9MARC</name>
<feature type="compositionally biased region" description="Basic and acidic residues" evidence="1">
    <location>
        <begin position="21"/>
        <end position="38"/>
    </location>
</feature>
<sequence length="80" mass="8743">MLPVNIQSSVELANAKQPPRPAEESSPKRQLLCKKDTTADVTPTVVKGSKKMRNAKKEKVADPQGVEKKDVGVSSKKEEK</sequence>
<keyword evidence="3" id="KW-1185">Reference proteome</keyword>
<evidence type="ECO:0000256" key="1">
    <source>
        <dbReference type="SAM" id="MobiDB-lite"/>
    </source>
</evidence>
<gene>
    <name evidence="2" type="ORF">R1flu_022414</name>
</gene>
<evidence type="ECO:0000313" key="3">
    <source>
        <dbReference type="Proteomes" id="UP001605036"/>
    </source>
</evidence>
<evidence type="ECO:0000313" key="2">
    <source>
        <dbReference type="EMBL" id="KAL2654286.1"/>
    </source>
</evidence>
<protein>
    <submittedName>
        <fullName evidence="2">Uncharacterized protein</fullName>
    </submittedName>
</protein>
<comment type="caution">
    <text evidence="2">The sequence shown here is derived from an EMBL/GenBank/DDBJ whole genome shotgun (WGS) entry which is preliminary data.</text>
</comment>